<comment type="caution">
    <text evidence="2">The sequence shown here is derived from an EMBL/GenBank/DDBJ whole genome shotgun (WGS) entry which is preliminary data.</text>
</comment>
<dbReference type="RefSeq" id="WP_265960996.1">
    <property type="nucleotide sequence ID" value="NZ_JAPEVI010000002.1"/>
</dbReference>
<evidence type="ECO:0000313" key="2">
    <source>
        <dbReference type="EMBL" id="MCX2721295.1"/>
    </source>
</evidence>
<protein>
    <submittedName>
        <fullName evidence="2">Anti-sigma factor</fullName>
    </submittedName>
</protein>
<dbReference type="PANTHER" id="PTHR37461:SF1">
    <property type="entry name" value="ANTI-SIGMA-K FACTOR RSKA"/>
    <property type="match status" value="1"/>
</dbReference>
<evidence type="ECO:0000313" key="3">
    <source>
        <dbReference type="Proteomes" id="UP001300261"/>
    </source>
</evidence>
<sequence>MSRAMTPVDENKREPGGDDMVAAEYVLGVLPAEERLAAARRIETDADFARLVETWEQRFSPLSEEFAEVTPPASLKASLDQRLFGRGEQQARPGLWDSLAFWRGLAAASLAALVVYVAVTTMWTPPDAPADQLVASLAAQDSDVHYVAVYDPVHSRVGLSHVSGARASGRDFELWVIDGGAPVSLGVIPVGASVDVSVQRPHRELLAKEDAALAVSLEPEGGSPTGQPTGPVVALGNLNKI</sequence>
<accession>A0ABT3QWQ1</accession>
<name>A0ABT3QWQ1_9HYPH</name>
<reference evidence="2 3" key="1">
    <citation type="journal article" date="2016" name="Int. J. Syst. Evol. Microbiol.">
        <title>Labrenzia salina sp. nov., isolated from the rhizosphere of the halophyte Arthrocnemum macrostachyum.</title>
        <authorList>
            <person name="Camacho M."/>
            <person name="Redondo-Gomez S."/>
            <person name="Rodriguez-Llorente I."/>
            <person name="Rohde M."/>
            <person name="Sproer C."/>
            <person name="Schumann P."/>
            <person name="Klenk H.P."/>
            <person name="Montero-Calasanz M.D.C."/>
        </authorList>
    </citation>
    <scope>NUCLEOTIDE SEQUENCE [LARGE SCALE GENOMIC DNA]</scope>
    <source>
        <strain evidence="2 3">DSM 29163</strain>
    </source>
</reference>
<keyword evidence="3" id="KW-1185">Reference proteome</keyword>
<organism evidence="2 3">
    <name type="scientific">Roseibium salinum</name>
    <dbReference type="NCBI Taxonomy" id="1604349"/>
    <lineage>
        <taxon>Bacteria</taxon>
        <taxon>Pseudomonadati</taxon>
        <taxon>Pseudomonadota</taxon>
        <taxon>Alphaproteobacteria</taxon>
        <taxon>Hyphomicrobiales</taxon>
        <taxon>Stappiaceae</taxon>
        <taxon>Roseibium</taxon>
    </lineage>
</organism>
<dbReference type="EMBL" id="JAPEVI010000002">
    <property type="protein sequence ID" value="MCX2721295.1"/>
    <property type="molecule type" value="Genomic_DNA"/>
</dbReference>
<gene>
    <name evidence="2" type="ORF">ON753_02595</name>
</gene>
<dbReference type="InterPro" id="IPR018764">
    <property type="entry name" value="RskA_C"/>
</dbReference>
<dbReference type="PANTHER" id="PTHR37461">
    <property type="entry name" value="ANTI-SIGMA-K FACTOR RSKA"/>
    <property type="match status" value="1"/>
</dbReference>
<proteinExistence type="predicted"/>
<feature type="domain" description="Anti-sigma K factor RskA C-terminal" evidence="1">
    <location>
        <begin position="107"/>
        <end position="232"/>
    </location>
</feature>
<dbReference type="Pfam" id="PF10099">
    <property type="entry name" value="RskA_C"/>
    <property type="match status" value="1"/>
</dbReference>
<dbReference type="Proteomes" id="UP001300261">
    <property type="component" value="Unassembled WGS sequence"/>
</dbReference>
<dbReference type="InterPro" id="IPR051474">
    <property type="entry name" value="Anti-sigma-K/W_factor"/>
</dbReference>
<evidence type="ECO:0000259" key="1">
    <source>
        <dbReference type="Pfam" id="PF10099"/>
    </source>
</evidence>